<dbReference type="InterPro" id="IPR040079">
    <property type="entry name" value="Glutathione_S-Trfase"/>
</dbReference>
<name>A0A2B7YQ17_POLH7</name>
<dbReference type="OrthoDB" id="5809458at2759"/>
<comment type="similarity">
    <text evidence="1">Belongs to the FAX family.</text>
</comment>
<dbReference type="InterPro" id="IPR012336">
    <property type="entry name" value="Thioredoxin-like_fold"/>
</dbReference>
<dbReference type="AlphaFoldDB" id="A0A2B7YQ17"/>
<dbReference type="SFLD" id="SFLDG01200">
    <property type="entry name" value="SUF1.1"/>
    <property type="match status" value="1"/>
</dbReference>
<evidence type="ECO:0000256" key="1">
    <source>
        <dbReference type="ARBA" id="ARBA00006475"/>
    </source>
</evidence>
<dbReference type="STRING" id="1447883.A0A2B7YQ17"/>
<proteinExistence type="inferred from homology"/>
<dbReference type="Proteomes" id="UP000224634">
    <property type="component" value="Unassembled WGS sequence"/>
</dbReference>
<reference evidence="3 4" key="1">
    <citation type="submission" date="2017-10" db="EMBL/GenBank/DDBJ databases">
        <title>Comparative genomics in systemic dimorphic fungi from Ajellomycetaceae.</title>
        <authorList>
            <person name="Munoz J.F."/>
            <person name="Mcewen J.G."/>
            <person name="Clay O.K."/>
            <person name="Cuomo C.A."/>
        </authorList>
    </citation>
    <scope>NUCLEOTIDE SEQUENCE [LARGE SCALE GENOMIC DNA]</scope>
    <source>
        <strain evidence="3 4">UAMH7299</strain>
    </source>
</reference>
<keyword evidence="4" id="KW-1185">Reference proteome</keyword>
<evidence type="ECO:0000313" key="4">
    <source>
        <dbReference type="Proteomes" id="UP000224634"/>
    </source>
</evidence>
<dbReference type="InterPro" id="IPR050931">
    <property type="entry name" value="Mito_Protein_Transport_Metaxin"/>
</dbReference>
<dbReference type="Pfam" id="PF17172">
    <property type="entry name" value="GST_N_4"/>
    <property type="match status" value="1"/>
</dbReference>
<comment type="caution">
    <text evidence="3">The sequence shown here is derived from an EMBL/GenBank/DDBJ whole genome shotgun (WGS) entry which is preliminary data.</text>
</comment>
<dbReference type="SFLD" id="SFLDS00019">
    <property type="entry name" value="Glutathione_Transferase_(cytos"/>
    <property type="match status" value="1"/>
</dbReference>
<dbReference type="PANTHER" id="PTHR12289">
    <property type="entry name" value="METAXIN RELATED"/>
    <property type="match status" value="1"/>
</dbReference>
<protein>
    <recommendedName>
        <fullName evidence="2">Thioredoxin-like fold domain-containing protein</fullName>
    </recommendedName>
</protein>
<evidence type="ECO:0000313" key="3">
    <source>
        <dbReference type="EMBL" id="PGH23129.1"/>
    </source>
</evidence>
<dbReference type="GO" id="GO:0005737">
    <property type="term" value="C:cytoplasm"/>
    <property type="evidence" value="ECO:0007669"/>
    <property type="project" value="TreeGrafter"/>
</dbReference>
<accession>A0A2B7YQ17</accession>
<feature type="domain" description="Thioredoxin-like fold" evidence="2">
    <location>
        <begin position="27"/>
        <end position="136"/>
    </location>
</feature>
<dbReference type="InterPro" id="IPR026928">
    <property type="entry name" value="FAX/IsoI-like"/>
</dbReference>
<gene>
    <name evidence="3" type="ORF">AJ80_02759</name>
</gene>
<sequence>MSSTTKPQPTITLYRGFPGSSTYTWSPFVTKLETRLRLANLSYKCQAGSIPNAPRGKVPYVAISQPDDSIKGEKQEEPVVIADSTLIVEKLVKDEVIEEELNEGLDPVEEARDLAVRALLEDKLNFYQIHEKWIKNYYTMRSKVLDSIPWPIQIIVGLIIHRGVVKTLHGQGTGRFTDAEISVFKREVWESVNALLVAAKRGGGTTSVEEGGEGEEPFWVLGGKGPSEADTTVFGFVASTLVCASAPESQQIIRSFPVVLDYARRIHARYFPDYECWE</sequence>
<dbReference type="PANTHER" id="PTHR12289:SF41">
    <property type="entry name" value="FAILED AXON CONNECTIONS-RELATED"/>
    <property type="match status" value="1"/>
</dbReference>
<organism evidence="3 4">
    <name type="scientific">Polytolypa hystricis (strain UAMH7299)</name>
    <dbReference type="NCBI Taxonomy" id="1447883"/>
    <lineage>
        <taxon>Eukaryota</taxon>
        <taxon>Fungi</taxon>
        <taxon>Dikarya</taxon>
        <taxon>Ascomycota</taxon>
        <taxon>Pezizomycotina</taxon>
        <taxon>Eurotiomycetes</taxon>
        <taxon>Eurotiomycetidae</taxon>
        <taxon>Onygenales</taxon>
        <taxon>Onygenales incertae sedis</taxon>
        <taxon>Polytolypa</taxon>
    </lineage>
</organism>
<evidence type="ECO:0000259" key="2">
    <source>
        <dbReference type="Pfam" id="PF17172"/>
    </source>
</evidence>
<dbReference type="EMBL" id="PDNA01000028">
    <property type="protein sequence ID" value="PGH23129.1"/>
    <property type="molecule type" value="Genomic_DNA"/>
</dbReference>
<dbReference type="SFLD" id="SFLDG01180">
    <property type="entry name" value="SUF1"/>
    <property type="match status" value="1"/>
</dbReference>